<gene>
    <name evidence="1" type="ORF">L6773_09190</name>
</gene>
<reference evidence="1" key="2">
    <citation type="submission" date="2024-05" db="EMBL/GenBank/DDBJ databases">
        <title>Rhodohalobacter halophilus gen. nov., sp. nov., a moderately halophilic member of the family Balneolaceae.</title>
        <authorList>
            <person name="Xia J."/>
        </authorList>
    </citation>
    <scope>NUCLEOTIDE SEQUENCE</scope>
    <source>
        <strain evidence="1">WB101</strain>
    </source>
</reference>
<comment type="caution">
    <text evidence="1">The sequence shown here is derived from an EMBL/GenBank/DDBJ whole genome shotgun (WGS) entry which is preliminary data.</text>
</comment>
<reference evidence="1" key="1">
    <citation type="submission" date="2022-01" db="EMBL/GenBank/DDBJ databases">
        <authorList>
            <person name="Wang Y."/>
        </authorList>
    </citation>
    <scope>NUCLEOTIDE SEQUENCE</scope>
    <source>
        <strain evidence="1">WB101</strain>
    </source>
</reference>
<protein>
    <recommendedName>
        <fullName evidence="3">DUF3618 domain-containing protein</fullName>
    </recommendedName>
</protein>
<evidence type="ECO:0000313" key="2">
    <source>
        <dbReference type="Proteomes" id="UP001165366"/>
    </source>
</evidence>
<keyword evidence="2" id="KW-1185">Reference proteome</keyword>
<organism evidence="1 2">
    <name type="scientific">Rhodohalobacter sulfatireducens</name>
    <dbReference type="NCBI Taxonomy" id="2911366"/>
    <lineage>
        <taxon>Bacteria</taxon>
        <taxon>Pseudomonadati</taxon>
        <taxon>Balneolota</taxon>
        <taxon>Balneolia</taxon>
        <taxon>Balneolales</taxon>
        <taxon>Balneolaceae</taxon>
        <taxon>Rhodohalobacter</taxon>
    </lineage>
</organism>
<dbReference type="Proteomes" id="UP001165366">
    <property type="component" value="Unassembled WGS sequence"/>
</dbReference>
<evidence type="ECO:0000313" key="1">
    <source>
        <dbReference type="EMBL" id="MCG2588739.1"/>
    </source>
</evidence>
<dbReference type="EMBL" id="JAKLWS010000009">
    <property type="protein sequence ID" value="MCG2588739.1"/>
    <property type="molecule type" value="Genomic_DNA"/>
</dbReference>
<dbReference type="RefSeq" id="WP_237853631.1">
    <property type="nucleotide sequence ID" value="NZ_JAKLWS010000009.1"/>
</dbReference>
<proteinExistence type="predicted"/>
<name>A0ABS9KD00_9BACT</name>
<accession>A0ABS9KD00</accession>
<evidence type="ECO:0008006" key="3">
    <source>
        <dbReference type="Google" id="ProtNLM"/>
    </source>
</evidence>
<sequence>MADIRKRKKKLEDDLDLLEEDFEDRISSAQKRVLGPLQPINLIKENPFKAVGTSVLVGIALGLMGREKSTEENTSAIDDSHKEKLFDLLFNEVKRVAARKAATYLSEFIDERISRGK</sequence>